<sequence>MTITDSTHLNGGEAAPAAMAATEDVEVVSNRYFSSGEWELHSVDGVKFRIDRQHLHGSTLYAVAQHTRVIQLQDTFADEKAVHLLLDFQSANLATEAAEADTGAASVTRPSLLSPDSGNSGSSGLDSGIGSESTLASRSASIASGPLTSPLAPTSSAPDLLPPGNGSGGSGSDSRHGSSLSSLPSASASVSVSPSPSPSRDISLASAGLDRLLPVLRLAHRYEFPVQGEILLAITEALGSSRTSAPETLATFVTASELGSPDLAHAAVRAMVRGDARSYCPLGWDAGTFAAVPKEYHWALQRCFVPSTEDGGLLGSVQIDEERFVPALFEYRAVTSQQGGAQN</sequence>
<dbReference type="EMBL" id="ALBS01000267">
    <property type="protein sequence ID" value="EJT46946.1"/>
    <property type="molecule type" value="Genomic_DNA"/>
</dbReference>
<dbReference type="VEuPathDB" id="FungiDB:A1Q1_04311"/>
<comment type="caution">
    <text evidence="2">The sequence shown here is derived from an EMBL/GenBank/DDBJ whole genome shotgun (WGS) entry which is preliminary data.</text>
</comment>
<name>J5SQD4_TRIAS</name>
<proteinExistence type="predicted"/>
<accession>J5SQD4</accession>
<reference evidence="2 3" key="1">
    <citation type="journal article" date="2012" name="Eukaryot. Cell">
        <title>Draft genome sequence of CBS 2479, the standard type strain of Trichosporon asahii.</title>
        <authorList>
            <person name="Yang R.Y."/>
            <person name="Li H.T."/>
            <person name="Zhu H."/>
            <person name="Zhou G.P."/>
            <person name="Wang M."/>
            <person name="Wang L."/>
        </authorList>
    </citation>
    <scope>NUCLEOTIDE SEQUENCE [LARGE SCALE GENOMIC DNA]</scope>
    <source>
        <strain evidence="3">ATCC 90039 / CBS 2479 / JCM 2466 / KCTC 7840 / NCYC 2677 / UAMH 7654</strain>
    </source>
</reference>
<dbReference type="HOGENOM" id="CLU_809382_0_0_1"/>
<dbReference type="AlphaFoldDB" id="J5SQD4"/>
<dbReference type="Proteomes" id="UP000002748">
    <property type="component" value="Unassembled WGS sequence"/>
</dbReference>
<feature type="compositionally biased region" description="Low complexity" evidence="1">
    <location>
        <begin position="103"/>
        <end position="133"/>
    </location>
</feature>
<evidence type="ECO:0000256" key="1">
    <source>
        <dbReference type="SAM" id="MobiDB-lite"/>
    </source>
</evidence>
<dbReference type="RefSeq" id="XP_014178163.1">
    <property type="nucleotide sequence ID" value="XM_014322688.1"/>
</dbReference>
<feature type="compositionally biased region" description="Low complexity" evidence="1">
    <location>
        <begin position="177"/>
        <end position="201"/>
    </location>
</feature>
<dbReference type="KEGG" id="tasa:A1Q1_04311"/>
<gene>
    <name evidence="2" type="ORF">A1Q1_04311</name>
</gene>
<organism evidence="2 3">
    <name type="scientific">Trichosporon asahii var. asahii (strain ATCC 90039 / CBS 2479 / JCM 2466 / KCTC 7840 / NBRC 103889/ NCYC 2677 / UAMH 7654)</name>
    <name type="common">Yeast</name>
    <dbReference type="NCBI Taxonomy" id="1186058"/>
    <lineage>
        <taxon>Eukaryota</taxon>
        <taxon>Fungi</taxon>
        <taxon>Dikarya</taxon>
        <taxon>Basidiomycota</taxon>
        <taxon>Agaricomycotina</taxon>
        <taxon>Tremellomycetes</taxon>
        <taxon>Trichosporonales</taxon>
        <taxon>Trichosporonaceae</taxon>
        <taxon>Trichosporon</taxon>
    </lineage>
</organism>
<feature type="region of interest" description="Disordered" evidence="1">
    <location>
        <begin position="103"/>
        <end position="201"/>
    </location>
</feature>
<evidence type="ECO:0000313" key="2">
    <source>
        <dbReference type="EMBL" id="EJT46946.1"/>
    </source>
</evidence>
<evidence type="ECO:0000313" key="3">
    <source>
        <dbReference type="Proteomes" id="UP000002748"/>
    </source>
</evidence>
<dbReference type="GeneID" id="25987824"/>
<protein>
    <submittedName>
        <fullName evidence="2">Uncharacterized protein</fullName>
    </submittedName>
</protein>